<keyword evidence="2" id="KW-1185">Reference proteome</keyword>
<gene>
    <name evidence="1" type="ORF">DOK78_001248</name>
</gene>
<accession>A0ABZ2SLZ6</accession>
<reference evidence="1 2" key="1">
    <citation type="submission" date="2024-03" db="EMBL/GenBank/DDBJ databases">
        <title>The Genome Sequence of Enterococcus sp. DIV2402.</title>
        <authorList>
            <consortium name="The Broad Institute Genomics Platform"/>
            <consortium name="The Broad Institute Microbial Omics Core"/>
            <consortium name="The Broad Institute Genomic Center for Infectious Diseases"/>
            <person name="Earl A."/>
            <person name="Manson A."/>
            <person name="Gilmore M."/>
            <person name="Schwartman J."/>
            <person name="Shea T."/>
            <person name="Abouelleil A."/>
            <person name="Cao P."/>
            <person name="Chapman S."/>
            <person name="Cusick C."/>
            <person name="Young S."/>
            <person name="Neafsey D."/>
            <person name="Nusbaum C."/>
            <person name="Birren B."/>
        </authorList>
    </citation>
    <scope>NUCLEOTIDE SEQUENCE [LARGE SCALE GENOMIC DNA]</scope>
    <source>
        <strain evidence="1 2">DIV2402</strain>
    </source>
</reference>
<proteinExistence type="predicted"/>
<evidence type="ECO:0000313" key="1">
    <source>
        <dbReference type="EMBL" id="WYJ76615.1"/>
    </source>
</evidence>
<evidence type="ECO:0000313" key="2">
    <source>
        <dbReference type="Proteomes" id="UP000664701"/>
    </source>
</evidence>
<evidence type="ECO:0008006" key="3">
    <source>
        <dbReference type="Google" id="ProtNLM"/>
    </source>
</evidence>
<sequence length="189" mass="22578">MSNEELYRESYTHGKQIFEEKNLCEPGFMSEHFLYLTPKKKYLYKCIDHLPKRMDSKLYLYEFDFNRYSTDEKQRNNYFDYLKRFRRSLMTILGYGDTIFLERTQFEEKDFTLLKLAATTTDYKTLDEAIIYSLNDHDATIISVPSLSLLLFVGEMCIIYITADETTEKLIHEVSLANGLYTHEYQMMD</sequence>
<dbReference type="Proteomes" id="UP000664701">
    <property type="component" value="Chromosome"/>
</dbReference>
<dbReference type="EMBL" id="CP147251">
    <property type="protein sequence ID" value="WYJ76615.1"/>
    <property type="molecule type" value="Genomic_DNA"/>
</dbReference>
<organism evidence="1 2">
    <name type="scientific">Candidatus Enterococcus lowellii</name>
    <dbReference type="NCBI Taxonomy" id="2230877"/>
    <lineage>
        <taxon>Bacteria</taxon>
        <taxon>Bacillati</taxon>
        <taxon>Bacillota</taxon>
        <taxon>Bacilli</taxon>
        <taxon>Lactobacillales</taxon>
        <taxon>Enterococcaceae</taxon>
        <taxon>Enterococcus</taxon>
    </lineage>
</organism>
<name>A0ABZ2SLZ6_9ENTE</name>
<protein>
    <recommendedName>
        <fullName evidence="3">DUF3885 domain-containing protein</fullName>
    </recommendedName>
</protein>
<dbReference type="RefSeq" id="WP_207941234.1">
    <property type="nucleotide sequence ID" value="NZ_CP147251.1"/>
</dbReference>